<accession>A0A6P1BNE7</accession>
<gene>
    <name evidence="1" type="ORF">FNJ47_28955</name>
</gene>
<name>A0A6P1BNE7_9BRAD</name>
<organism evidence="1 2">
    <name type="scientific">Bradyrhizobium uaiense</name>
    <dbReference type="NCBI Taxonomy" id="2594946"/>
    <lineage>
        <taxon>Bacteria</taxon>
        <taxon>Pseudomonadati</taxon>
        <taxon>Pseudomonadota</taxon>
        <taxon>Alphaproteobacteria</taxon>
        <taxon>Hyphomicrobiales</taxon>
        <taxon>Nitrobacteraceae</taxon>
        <taxon>Bradyrhizobium</taxon>
    </lineage>
</organism>
<comment type="caution">
    <text evidence="1">The sequence shown here is derived from an EMBL/GenBank/DDBJ whole genome shotgun (WGS) entry which is preliminary data.</text>
</comment>
<protein>
    <submittedName>
        <fullName evidence="1">Uncharacterized protein</fullName>
    </submittedName>
</protein>
<dbReference type="Proteomes" id="UP000468531">
    <property type="component" value="Unassembled WGS sequence"/>
</dbReference>
<evidence type="ECO:0000313" key="1">
    <source>
        <dbReference type="EMBL" id="NEU99744.1"/>
    </source>
</evidence>
<keyword evidence="2" id="KW-1185">Reference proteome</keyword>
<reference evidence="1 2" key="1">
    <citation type="journal article" date="2020" name="Arch. Microbiol.">
        <title>Bradyrhizobium uaiense sp. nov., a new highly efficient cowpea symbiont.</title>
        <authorList>
            <person name="Cabral Michel D."/>
            <person name="Azarias Guimaraes A."/>
            <person name="Martins da Costa E."/>
            <person name="Soares de Carvalho T."/>
            <person name="Balsanelli E."/>
            <person name="Willems A."/>
            <person name="Maltempi de Souza E."/>
            <person name="de Souza Moreira F.M."/>
        </authorList>
    </citation>
    <scope>NUCLEOTIDE SEQUENCE [LARGE SCALE GENOMIC DNA]</scope>
    <source>
        <strain evidence="1 2">UFLA 03-164</strain>
    </source>
</reference>
<evidence type="ECO:0000313" key="2">
    <source>
        <dbReference type="Proteomes" id="UP000468531"/>
    </source>
</evidence>
<dbReference type="AlphaFoldDB" id="A0A6P1BNE7"/>
<proteinExistence type="predicted"/>
<dbReference type="EMBL" id="VKHP01000144">
    <property type="protein sequence ID" value="NEU99744.1"/>
    <property type="molecule type" value="Genomic_DNA"/>
</dbReference>
<sequence>MRDGETVAVLRAVLDEVCSDVPRSDTTRRTSAASGLLQAVREGRSSIEELRRAGRAAQHVALNVRGRDRCRNICRRTHRRNLLLSRSISLISRTTLGPRLRHLSRGFLCQVDVRGSDAAGLNLQKILEAIARCWSA</sequence>